<dbReference type="InterPro" id="IPR050482">
    <property type="entry name" value="Sensor_HK_TwoCompSys"/>
</dbReference>
<dbReference type="PANTHER" id="PTHR24421:SF10">
    <property type="entry name" value="NITRATE_NITRITE SENSOR PROTEIN NARQ"/>
    <property type="match status" value="1"/>
</dbReference>
<dbReference type="InterPro" id="IPR036890">
    <property type="entry name" value="HATPase_C_sf"/>
</dbReference>
<feature type="transmembrane region" description="Helical" evidence="9">
    <location>
        <begin position="37"/>
        <end position="54"/>
    </location>
</feature>
<name>A0A1G9TLB5_9ACTN</name>
<dbReference type="InterPro" id="IPR011712">
    <property type="entry name" value="Sig_transdc_His_kin_sub3_dim/P"/>
</dbReference>
<keyword evidence="8" id="KW-0902">Two-component regulatory system</keyword>
<dbReference type="EMBL" id="FNDJ01000045">
    <property type="protein sequence ID" value="SDM47905.1"/>
    <property type="molecule type" value="Genomic_DNA"/>
</dbReference>
<evidence type="ECO:0000256" key="7">
    <source>
        <dbReference type="ARBA" id="ARBA00022840"/>
    </source>
</evidence>
<dbReference type="Gene3D" id="1.20.5.1930">
    <property type="match status" value="1"/>
</dbReference>
<dbReference type="SUPFAM" id="SSF55874">
    <property type="entry name" value="ATPase domain of HSP90 chaperone/DNA topoisomerase II/histidine kinase"/>
    <property type="match status" value="1"/>
</dbReference>
<dbReference type="GO" id="GO:0005524">
    <property type="term" value="F:ATP binding"/>
    <property type="evidence" value="ECO:0007669"/>
    <property type="project" value="UniProtKB-KW"/>
</dbReference>
<proteinExistence type="predicted"/>
<dbReference type="STRING" id="633440.SAMN05421869_14510"/>
<evidence type="ECO:0000256" key="1">
    <source>
        <dbReference type="ARBA" id="ARBA00000085"/>
    </source>
</evidence>
<keyword evidence="9" id="KW-0472">Membrane</keyword>
<keyword evidence="3" id="KW-0597">Phosphoprotein</keyword>
<dbReference type="GO" id="GO:0000155">
    <property type="term" value="F:phosphorelay sensor kinase activity"/>
    <property type="evidence" value="ECO:0007669"/>
    <property type="project" value="InterPro"/>
</dbReference>
<dbReference type="Pfam" id="PF23539">
    <property type="entry name" value="DUF7134"/>
    <property type="match status" value="1"/>
</dbReference>
<keyword evidence="9" id="KW-0812">Transmembrane</keyword>
<keyword evidence="5" id="KW-0547">Nucleotide-binding</keyword>
<dbReference type="SMART" id="SM00387">
    <property type="entry name" value="HATPase_c"/>
    <property type="match status" value="1"/>
</dbReference>
<evidence type="ECO:0000256" key="9">
    <source>
        <dbReference type="SAM" id="Phobius"/>
    </source>
</evidence>
<sequence>MALLDRLRALPPPLVDLGLTVAVLAAQLAPFTSADQAWPAALLLPVLAASLPVLLRRRFPVTVMLAVLIAIPFYDIIGDGPNQPIWYGWMVAVYTVAYRSPPVLRLATIAVTAAGMLLVAGSLDTYVRGMATWVAAYALGRVAVLTRQQSLTLQERAMRLERERELAAERAVQRERARIARDMHDILAHAVSLMVVQAESGPLAVRTRPERAEAAFEAIAASGRDAMGQLRRMLGLLKDAKGELGPQPTLDRIPELVERVSQATLVETGTRLELSHDVEVAAYRIVQESLTNVVKHSGARSAEVRLVWERDALRVTVTDDGRGPLGGGGGQGLIGIRERAAACGGHAVFGPTPTGRGFQVMVWLPQGLAEVHG</sequence>
<feature type="domain" description="Histidine kinase/HSP90-like ATPase" evidence="10">
    <location>
        <begin position="277"/>
        <end position="368"/>
    </location>
</feature>
<dbReference type="Pfam" id="PF02518">
    <property type="entry name" value="HATPase_c"/>
    <property type="match status" value="1"/>
</dbReference>
<dbReference type="RefSeq" id="WP_090946801.1">
    <property type="nucleotide sequence ID" value="NZ_FNDJ01000045.1"/>
</dbReference>
<keyword evidence="4" id="KW-0808">Transferase</keyword>
<dbReference type="AlphaFoldDB" id="A0A1G9TLB5"/>
<keyword evidence="9" id="KW-1133">Transmembrane helix</keyword>
<dbReference type="InterPro" id="IPR003594">
    <property type="entry name" value="HATPase_dom"/>
</dbReference>
<evidence type="ECO:0000256" key="3">
    <source>
        <dbReference type="ARBA" id="ARBA00022553"/>
    </source>
</evidence>
<dbReference type="Pfam" id="PF07730">
    <property type="entry name" value="HisKA_3"/>
    <property type="match status" value="1"/>
</dbReference>
<protein>
    <recommendedName>
        <fullName evidence="2">histidine kinase</fullName>
        <ecNumber evidence="2">2.7.13.3</ecNumber>
    </recommendedName>
</protein>
<keyword evidence="7" id="KW-0067">ATP-binding</keyword>
<feature type="transmembrane region" description="Helical" evidence="9">
    <location>
        <begin position="61"/>
        <end position="77"/>
    </location>
</feature>
<evidence type="ECO:0000259" key="10">
    <source>
        <dbReference type="SMART" id="SM00387"/>
    </source>
</evidence>
<evidence type="ECO:0000256" key="6">
    <source>
        <dbReference type="ARBA" id="ARBA00022777"/>
    </source>
</evidence>
<dbReference type="CDD" id="cd16917">
    <property type="entry name" value="HATPase_UhpB-NarQ-NarX-like"/>
    <property type="match status" value="1"/>
</dbReference>
<keyword evidence="12" id="KW-1185">Reference proteome</keyword>
<evidence type="ECO:0000256" key="2">
    <source>
        <dbReference type="ARBA" id="ARBA00012438"/>
    </source>
</evidence>
<evidence type="ECO:0000256" key="5">
    <source>
        <dbReference type="ARBA" id="ARBA00022741"/>
    </source>
</evidence>
<dbReference type="PANTHER" id="PTHR24421">
    <property type="entry name" value="NITRATE/NITRITE SENSOR PROTEIN NARX-RELATED"/>
    <property type="match status" value="1"/>
</dbReference>
<evidence type="ECO:0000256" key="8">
    <source>
        <dbReference type="ARBA" id="ARBA00023012"/>
    </source>
</evidence>
<evidence type="ECO:0000313" key="11">
    <source>
        <dbReference type="EMBL" id="SDM47905.1"/>
    </source>
</evidence>
<dbReference type="Gene3D" id="3.30.565.10">
    <property type="entry name" value="Histidine kinase-like ATPase, C-terminal domain"/>
    <property type="match status" value="1"/>
</dbReference>
<accession>A0A1G9TLB5</accession>
<evidence type="ECO:0000256" key="4">
    <source>
        <dbReference type="ARBA" id="ARBA00022679"/>
    </source>
</evidence>
<keyword evidence="6 11" id="KW-0418">Kinase</keyword>
<evidence type="ECO:0000313" key="12">
    <source>
        <dbReference type="Proteomes" id="UP000199202"/>
    </source>
</evidence>
<organism evidence="11 12">
    <name type="scientific">Nonomuraea jiangxiensis</name>
    <dbReference type="NCBI Taxonomy" id="633440"/>
    <lineage>
        <taxon>Bacteria</taxon>
        <taxon>Bacillati</taxon>
        <taxon>Actinomycetota</taxon>
        <taxon>Actinomycetes</taxon>
        <taxon>Streptosporangiales</taxon>
        <taxon>Streptosporangiaceae</taxon>
        <taxon>Nonomuraea</taxon>
    </lineage>
</organism>
<dbReference type="GO" id="GO:0016020">
    <property type="term" value="C:membrane"/>
    <property type="evidence" value="ECO:0007669"/>
    <property type="project" value="InterPro"/>
</dbReference>
<feature type="transmembrane region" description="Helical" evidence="9">
    <location>
        <begin position="103"/>
        <end position="123"/>
    </location>
</feature>
<reference evidence="11 12" key="1">
    <citation type="submission" date="2016-10" db="EMBL/GenBank/DDBJ databases">
        <authorList>
            <person name="de Groot N.N."/>
        </authorList>
    </citation>
    <scope>NUCLEOTIDE SEQUENCE [LARGE SCALE GENOMIC DNA]</scope>
    <source>
        <strain evidence="11 12">CGMCC 4.6533</strain>
    </source>
</reference>
<dbReference type="EC" id="2.7.13.3" evidence="2"/>
<dbReference type="OrthoDB" id="227596at2"/>
<dbReference type="Proteomes" id="UP000199202">
    <property type="component" value="Unassembled WGS sequence"/>
</dbReference>
<comment type="catalytic activity">
    <reaction evidence="1">
        <text>ATP + protein L-histidine = ADP + protein N-phospho-L-histidine.</text>
        <dbReference type="EC" id="2.7.13.3"/>
    </reaction>
</comment>
<dbReference type="GO" id="GO:0046983">
    <property type="term" value="F:protein dimerization activity"/>
    <property type="evidence" value="ECO:0007669"/>
    <property type="project" value="InterPro"/>
</dbReference>
<gene>
    <name evidence="11" type="ORF">SAMN05421869_14510</name>
</gene>
<dbReference type="InterPro" id="IPR055558">
    <property type="entry name" value="DUF7134"/>
</dbReference>